<dbReference type="Gene3D" id="3.30.700.10">
    <property type="entry name" value="Glycoprotein, Type 4 Pilin"/>
    <property type="match status" value="1"/>
</dbReference>
<keyword evidence="1" id="KW-0472">Membrane</keyword>
<accession>A0ABW2LA12</accession>
<dbReference type="InterPro" id="IPR012902">
    <property type="entry name" value="N_methyl_site"/>
</dbReference>
<dbReference type="EMBL" id="JBHTBS010000014">
    <property type="protein sequence ID" value="MFC7339286.1"/>
    <property type="molecule type" value="Genomic_DNA"/>
</dbReference>
<evidence type="ECO:0000256" key="1">
    <source>
        <dbReference type="SAM" id="Phobius"/>
    </source>
</evidence>
<proteinExistence type="predicted"/>
<sequence>MNRQASGFTLVELIITIAITTILTSLSVAGYKAAREKAQLATEVNAARNLMSAYLGHASDNHGRLLPGYKTDDTATNLDGQPLYYPINARYPWRLIPDMPKVEGVLLYNGTERALEDENSDYMVSVVPNLGINAVYVGGHFGSGSPLRPSDRLIETVGKYYVSRISESVQPDRLIVFASARHGNDRNEIGNFEVRAPNTIKREWSSAAFESNASPSDHGFVDFRWNGKAVTAMLAGNVELLDEEQLRDMRRWSNQAARSNERNFMVAPK</sequence>
<name>A0ABW2LA12_9BACT</name>
<protein>
    <submittedName>
        <fullName evidence="2">Prepilin-type N-terminal cleavage/methylation domain-containing protein</fullName>
    </submittedName>
</protein>
<evidence type="ECO:0000313" key="3">
    <source>
        <dbReference type="Proteomes" id="UP001596472"/>
    </source>
</evidence>
<dbReference type="PANTHER" id="PTHR30093">
    <property type="entry name" value="GENERAL SECRETION PATHWAY PROTEIN G"/>
    <property type="match status" value="1"/>
</dbReference>
<dbReference type="PROSITE" id="PS00409">
    <property type="entry name" value="PROKAR_NTER_METHYL"/>
    <property type="match status" value="1"/>
</dbReference>
<dbReference type="RefSeq" id="WP_379715814.1">
    <property type="nucleotide sequence ID" value="NZ_JBHTBS010000014.1"/>
</dbReference>
<keyword evidence="1" id="KW-1133">Transmembrane helix</keyword>
<reference evidence="3" key="1">
    <citation type="journal article" date="2019" name="Int. J. Syst. Evol. Microbiol.">
        <title>The Global Catalogue of Microorganisms (GCM) 10K type strain sequencing project: providing services to taxonomists for standard genome sequencing and annotation.</title>
        <authorList>
            <consortium name="The Broad Institute Genomics Platform"/>
            <consortium name="The Broad Institute Genome Sequencing Center for Infectious Disease"/>
            <person name="Wu L."/>
            <person name="Ma J."/>
        </authorList>
    </citation>
    <scope>NUCLEOTIDE SEQUENCE [LARGE SCALE GENOMIC DNA]</scope>
    <source>
        <strain evidence="3">CGMCC 4.1467</strain>
    </source>
</reference>
<gene>
    <name evidence="2" type="ORF">ACFQY0_18985</name>
</gene>
<comment type="caution">
    <text evidence="2">The sequence shown here is derived from an EMBL/GenBank/DDBJ whole genome shotgun (WGS) entry which is preliminary data.</text>
</comment>
<dbReference type="InterPro" id="IPR045584">
    <property type="entry name" value="Pilin-like"/>
</dbReference>
<dbReference type="SUPFAM" id="SSF54523">
    <property type="entry name" value="Pili subunits"/>
    <property type="match status" value="1"/>
</dbReference>
<dbReference type="Pfam" id="PF07963">
    <property type="entry name" value="N_methyl"/>
    <property type="match status" value="1"/>
</dbReference>
<organism evidence="2 3">
    <name type="scientific">Haloferula chungangensis</name>
    <dbReference type="NCBI Taxonomy" id="1048331"/>
    <lineage>
        <taxon>Bacteria</taxon>
        <taxon>Pseudomonadati</taxon>
        <taxon>Verrucomicrobiota</taxon>
        <taxon>Verrucomicrobiia</taxon>
        <taxon>Verrucomicrobiales</taxon>
        <taxon>Verrucomicrobiaceae</taxon>
        <taxon>Haloferula</taxon>
    </lineage>
</organism>
<dbReference type="Proteomes" id="UP001596472">
    <property type="component" value="Unassembled WGS sequence"/>
</dbReference>
<dbReference type="NCBIfam" id="TIGR02532">
    <property type="entry name" value="IV_pilin_GFxxxE"/>
    <property type="match status" value="1"/>
</dbReference>
<evidence type="ECO:0000313" key="2">
    <source>
        <dbReference type="EMBL" id="MFC7339286.1"/>
    </source>
</evidence>
<keyword evidence="1" id="KW-0812">Transmembrane</keyword>
<keyword evidence="3" id="KW-1185">Reference proteome</keyword>
<feature type="transmembrane region" description="Helical" evidence="1">
    <location>
        <begin position="6"/>
        <end position="29"/>
    </location>
</feature>